<reference evidence="1 2" key="1">
    <citation type="journal article" date="2014" name="Am. J. Bot.">
        <title>Genome assembly and annotation for red clover (Trifolium pratense; Fabaceae).</title>
        <authorList>
            <person name="Istvanek J."/>
            <person name="Jaros M."/>
            <person name="Krenek A."/>
            <person name="Repkova J."/>
        </authorList>
    </citation>
    <scope>NUCLEOTIDE SEQUENCE [LARGE SCALE GENOMIC DNA]</scope>
    <source>
        <strain evidence="2">cv. Tatra</strain>
        <tissue evidence="1">Young leaves</tissue>
    </source>
</reference>
<comment type="caution">
    <text evidence="1">The sequence shown here is derived from an EMBL/GenBank/DDBJ whole genome shotgun (WGS) entry which is preliminary data.</text>
</comment>
<protein>
    <submittedName>
        <fullName evidence="1">Uncharacterized protein</fullName>
    </submittedName>
</protein>
<reference evidence="1 2" key="2">
    <citation type="journal article" date="2017" name="Front. Plant Sci.">
        <title>Gene Classification and Mining of Molecular Markers Useful in Red Clover (Trifolium pratense) Breeding.</title>
        <authorList>
            <person name="Istvanek J."/>
            <person name="Dluhosova J."/>
            <person name="Dluhos P."/>
            <person name="Patkova L."/>
            <person name="Nedelnik J."/>
            <person name="Repkova J."/>
        </authorList>
    </citation>
    <scope>NUCLEOTIDE SEQUENCE [LARGE SCALE GENOMIC DNA]</scope>
    <source>
        <strain evidence="2">cv. Tatra</strain>
        <tissue evidence="1">Young leaves</tissue>
    </source>
</reference>
<dbReference type="Proteomes" id="UP000236291">
    <property type="component" value="Unassembled WGS sequence"/>
</dbReference>
<accession>A0A2K3N6V8</accession>
<dbReference type="EMBL" id="ASHM01017016">
    <property type="protein sequence ID" value="PNX98768.1"/>
    <property type="molecule type" value="Genomic_DNA"/>
</dbReference>
<gene>
    <name evidence="1" type="ORF">L195_g022025</name>
</gene>
<sequence>MVEVGVPSSNMKTFYNVRQNNIRTSSLCMHGAVGGACACGAIELAWRTD</sequence>
<name>A0A2K3N6V8_TRIPR</name>
<dbReference type="AlphaFoldDB" id="A0A2K3N6V8"/>
<proteinExistence type="predicted"/>
<evidence type="ECO:0000313" key="2">
    <source>
        <dbReference type="Proteomes" id="UP000236291"/>
    </source>
</evidence>
<organism evidence="1 2">
    <name type="scientific">Trifolium pratense</name>
    <name type="common">Red clover</name>
    <dbReference type="NCBI Taxonomy" id="57577"/>
    <lineage>
        <taxon>Eukaryota</taxon>
        <taxon>Viridiplantae</taxon>
        <taxon>Streptophyta</taxon>
        <taxon>Embryophyta</taxon>
        <taxon>Tracheophyta</taxon>
        <taxon>Spermatophyta</taxon>
        <taxon>Magnoliopsida</taxon>
        <taxon>eudicotyledons</taxon>
        <taxon>Gunneridae</taxon>
        <taxon>Pentapetalae</taxon>
        <taxon>rosids</taxon>
        <taxon>fabids</taxon>
        <taxon>Fabales</taxon>
        <taxon>Fabaceae</taxon>
        <taxon>Papilionoideae</taxon>
        <taxon>50 kb inversion clade</taxon>
        <taxon>NPAAA clade</taxon>
        <taxon>Hologalegina</taxon>
        <taxon>IRL clade</taxon>
        <taxon>Trifolieae</taxon>
        <taxon>Trifolium</taxon>
    </lineage>
</organism>
<evidence type="ECO:0000313" key="1">
    <source>
        <dbReference type="EMBL" id="PNX98768.1"/>
    </source>
</evidence>